<keyword evidence="4" id="KW-1185">Reference proteome</keyword>
<accession>A0ABY4F2S7</accession>
<dbReference type="EMBL" id="CP095072">
    <property type="protein sequence ID" value="UOQ50372.1"/>
    <property type="molecule type" value="Genomic_DNA"/>
</dbReference>
<feature type="domain" description="GFO/IDH/MocA-like oxidoreductase" evidence="2">
    <location>
        <begin position="136"/>
        <end position="244"/>
    </location>
</feature>
<dbReference type="Pfam" id="PF01408">
    <property type="entry name" value="GFO_IDH_MocA"/>
    <property type="match status" value="1"/>
</dbReference>
<dbReference type="Proteomes" id="UP000831782">
    <property type="component" value="Chromosome"/>
</dbReference>
<dbReference type="Gene3D" id="3.30.360.10">
    <property type="entry name" value="Dihydrodipicolinate Reductase, domain 2"/>
    <property type="match status" value="1"/>
</dbReference>
<sequence>MLKVAVVGVNNIGSLHCNAYRENPDTELVAVCDLLEERAQAVATNYQTKAYTDLDALLDKEEIDIVSVATAGVENGSHHYTPVMAAVEAGKDVLVEKPISNSLEEAREMVRFTLEKNVRLGCNLNHRFVPAAEKGKALITQGKLGSPLFVNMKLTIQNPKDLTEWFHMRALHPHSIDVMRYFAGDVRRVQSFMTRAPQRQSWSTVSVNMEFQSGAVGHLTGSYDMSRHHPIEYCEVAGTEGRFEIDNVYEHFRYFPHHQQEMTTMRNSIMTGVDTFHATIRNRIYQFILEVKAGTPPMKLSASGLDALAAQEIIEAAIASHQLNGKVIDVPQLHDGMPVRNVSH</sequence>
<organism evidence="3 4">
    <name type="scientific">Gracilibacillus caseinilyticus</name>
    <dbReference type="NCBI Taxonomy" id="2932256"/>
    <lineage>
        <taxon>Bacteria</taxon>
        <taxon>Bacillati</taxon>
        <taxon>Bacillota</taxon>
        <taxon>Bacilli</taxon>
        <taxon>Bacillales</taxon>
        <taxon>Bacillaceae</taxon>
        <taxon>Gracilibacillus</taxon>
    </lineage>
</organism>
<proteinExistence type="predicted"/>
<name>A0ABY4F2S7_9BACI</name>
<evidence type="ECO:0000313" key="4">
    <source>
        <dbReference type="Proteomes" id="UP000831782"/>
    </source>
</evidence>
<gene>
    <name evidence="3" type="ORF">MUN88_10095</name>
</gene>
<evidence type="ECO:0000313" key="3">
    <source>
        <dbReference type="EMBL" id="UOQ50372.1"/>
    </source>
</evidence>
<evidence type="ECO:0000259" key="1">
    <source>
        <dbReference type="Pfam" id="PF01408"/>
    </source>
</evidence>
<dbReference type="SUPFAM" id="SSF51735">
    <property type="entry name" value="NAD(P)-binding Rossmann-fold domains"/>
    <property type="match status" value="1"/>
</dbReference>
<dbReference type="PANTHER" id="PTHR43377:SF1">
    <property type="entry name" value="BILIVERDIN REDUCTASE A"/>
    <property type="match status" value="1"/>
</dbReference>
<dbReference type="Gene3D" id="3.40.50.720">
    <property type="entry name" value="NAD(P)-binding Rossmann-like Domain"/>
    <property type="match status" value="1"/>
</dbReference>
<dbReference type="InterPro" id="IPR000683">
    <property type="entry name" value="Gfo/Idh/MocA-like_OxRdtase_N"/>
</dbReference>
<dbReference type="RefSeq" id="WP_244723976.1">
    <property type="nucleotide sequence ID" value="NZ_CP095072.1"/>
</dbReference>
<dbReference type="Pfam" id="PF22725">
    <property type="entry name" value="GFO_IDH_MocA_C3"/>
    <property type="match status" value="1"/>
</dbReference>
<dbReference type="InterPro" id="IPR055170">
    <property type="entry name" value="GFO_IDH_MocA-like_dom"/>
</dbReference>
<evidence type="ECO:0000259" key="2">
    <source>
        <dbReference type="Pfam" id="PF22725"/>
    </source>
</evidence>
<protein>
    <submittedName>
        <fullName evidence="3">Gfo/Idh/MocA family oxidoreductase</fullName>
    </submittedName>
</protein>
<dbReference type="InterPro" id="IPR051450">
    <property type="entry name" value="Gfo/Idh/MocA_Oxidoreductases"/>
</dbReference>
<reference evidence="3 4" key="1">
    <citation type="submission" date="2022-04" db="EMBL/GenBank/DDBJ databases">
        <title>Gracilibacillus sp. isolated from saltern.</title>
        <authorList>
            <person name="Won M."/>
            <person name="Lee C.-M."/>
            <person name="Woen H.-Y."/>
            <person name="Kwon S.-W."/>
        </authorList>
    </citation>
    <scope>NUCLEOTIDE SEQUENCE [LARGE SCALE GENOMIC DNA]</scope>
    <source>
        <strain evidence="3 4">SSWR10-1</strain>
    </source>
</reference>
<dbReference type="InterPro" id="IPR036291">
    <property type="entry name" value="NAD(P)-bd_dom_sf"/>
</dbReference>
<feature type="domain" description="Gfo/Idh/MocA-like oxidoreductase N-terminal" evidence="1">
    <location>
        <begin position="2"/>
        <end position="121"/>
    </location>
</feature>
<dbReference type="SUPFAM" id="SSF55347">
    <property type="entry name" value="Glyceraldehyde-3-phosphate dehydrogenase-like, C-terminal domain"/>
    <property type="match status" value="1"/>
</dbReference>
<dbReference type="PANTHER" id="PTHR43377">
    <property type="entry name" value="BILIVERDIN REDUCTASE A"/>
    <property type="match status" value="1"/>
</dbReference>